<protein>
    <submittedName>
        <fullName evidence="2">HD family phosphohydrolase</fullName>
    </submittedName>
</protein>
<dbReference type="PANTHER" id="PTHR43155:SF2">
    <property type="entry name" value="CYCLIC DI-GMP PHOSPHODIESTERASE PA4108"/>
    <property type="match status" value="1"/>
</dbReference>
<evidence type="ECO:0000259" key="1">
    <source>
        <dbReference type="PROSITE" id="PS51832"/>
    </source>
</evidence>
<evidence type="ECO:0000313" key="2">
    <source>
        <dbReference type="EMBL" id="GIQ66065.1"/>
    </source>
</evidence>
<dbReference type="SMART" id="SM00471">
    <property type="entry name" value="HDc"/>
    <property type="match status" value="1"/>
</dbReference>
<keyword evidence="3" id="KW-1185">Reference proteome</keyword>
<dbReference type="InterPro" id="IPR006675">
    <property type="entry name" value="HDIG_dom"/>
</dbReference>
<dbReference type="InterPro" id="IPR003607">
    <property type="entry name" value="HD/PDEase_dom"/>
</dbReference>
<dbReference type="InterPro" id="IPR037522">
    <property type="entry name" value="HD_GYP_dom"/>
</dbReference>
<sequence>MRVHVTELRNGDRLTNDTFNGYGLHVLSKGTVLGEYEISRLFQHQIDYVNIESRPDEQPPGRTLESDLNPKWLPAVQPVYEQSVRETEQLFMKALQNGMIDDEQVEQAFLPFVEQFQMERDIVSILLLANTKDAYTYQHSVQVGMISHYLATWLGYPEKEAARIGKAGFLHDIGKSRIEAEILNKPGRLTEEEFERVKQHTVYGYDIIRSSYIGQDDLAICALQHHERMNGTGYPHGLHGADIHPYAKIIAVADVYSAMISARVYQQKRDLLYVLQELHRMSFEELDAHTTHTFIRHMIPNFIGKRVKLSSGETGIIVMTHPSDFSGRSSAWTTGSST</sequence>
<dbReference type="Proteomes" id="UP000680304">
    <property type="component" value="Unassembled WGS sequence"/>
</dbReference>
<organism evidence="2 3">
    <name type="scientific">Paenibacillus cisolokensis</name>
    <dbReference type="NCBI Taxonomy" id="1658519"/>
    <lineage>
        <taxon>Bacteria</taxon>
        <taxon>Bacillati</taxon>
        <taxon>Bacillota</taxon>
        <taxon>Bacilli</taxon>
        <taxon>Bacillales</taxon>
        <taxon>Paenibacillaceae</taxon>
        <taxon>Paenibacillus</taxon>
    </lineage>
</organism>
<reference evidence="2 3" key="1">
    <citation type="submission" date="2021-04" db="EMBL/GenBank/DDBJ databases">
        <title>Draft genome sequence of Paenibacillus cisolokensis, LC2-13A.</title>
        <authorList>
            <person name="Uke A."/>
            <person name="Chhe C."/>
            <person name="Baramee S."/>
            <person name="Kosugi A."/>
        </authorList>
    </citation>
    <scope>NUCLEOTIDE SEQUENCE [LARGE SCALE GENOMIC DNA]</scope>
    <source>
        <strain evidence="2 3">LC2-13A</strain>
    </source>
</reference>
<feature type="domain" description="HD-GYP" evidence="1">
    <location>
        <begin position="114"/>
        <end position="310"/>
    </location>
</feature>
<gene>
    <name evidence="2" type="ORF">PACILC2_46330</name>
</gene>
<evidence type="ECO:0000313" key="3">
    <source>
        <dbReference type="Proteomes" id="UP000680304"/>
    </source>
</evidence>
<dbReference type="Pfam" id="PF13487">
    <property type="entry name" value="HD_5"/>
    <property type="match status" value="1"/>
</dbReference>
<comment type="caution">
    <text evidence="2">The sequence shown here is derived from an EMBL/GenBank/DDBJ whole genome shotgun (WGS) entry which is preliminary data.</text>
</comment>
<name>A0ABQ4ND17_9BACL</name>
<dbReference type="SUPFAM" id="SSF109604">
    <property type="entry name" value="HD-domain/PDEase-like"/>
    <property type="match status" value="1"/>
</dbReference>
<dbReference type="CDD" id="cd00077">
    <property type="entry name" value="HDc"/>
    <property type="match status" value="1"/>
</dbReference>
<dbReference type="PANTHER" id="PTHR43155">
    <property type="entry name" value="CYCLIC DI-GMP PHOSPHODIESTERASE PA4108-RELATED"/>
    <property type="match status" value="1"/>
</dbReference>
<accession>A0ABQ4ND17</accession>
<dbReference type="NCBIfam" id="TIGR00277">
    <property type="entry name" value="HDIG"/>
    <property type="match status" value="1"/>
</dbReference>
<dbReference type="EMBL" id="BOVJ01000164">
    <property type="protein sequence ID" value="GIQ66065.1"/>
    <property type="molecule type" value="Genomic_DNA"/>
</dbReference>
<proteinExistence type="predicted"/>
<dbReference type="PROSITE" id="PS51832">
    <property type="entry name" value="HD_GYP"/>
    <property type="match status" value="1"/>
</dbReference>
<dbReference type="Gene3D" id="1.10.3210.10">
    <property type="entry name" value="Hypothetical protein af1432"/>
    <property type="match status" value="1"/>
</dbReference>